<dbReference type="GO" id="GO:0006508">
    <property type="term" value="P:proteolysis"/>
    <property type="evidence" value="ECO:0007669"/>
    <property type="project" value="InterPro"/>
</dbReference>
<evidence type="ECO:0000259" key="1">
    <source>
        <dbReference type="Pfam" id="PF03572"/>
    </source>
</evidence>
<sequence length="102" mass="10616">MCFKSGRNSSAEGFAHFCKQTGFATIVGDPTNGDGIGIDSLIFVLPNSGICLRFSASLGLNPDGGSNEEFGTTPDVPCEPGKDALQTCLDLIEKRDGSEASL</sequence>
<dbReference type="EMBL" id="CP060286">
    <property type="protein sequence ID" value="QNK42614.1"/>
    <property type="molecule type" value="Genomic_DNA"/>
</dbReference>
<dbReference type="InterPro" id="IPR005151">
    <property type="entry name" value="Tail-specific_protease"/>
</dbReference>
<dbReference type="GO" id="GO:0008236">
    <property type="term" value="F:serine-type peptidase activity"/>
    <property type="evidence" value="ECO:0007669"/>
    <property type="project" value="InterPro"/>
</dbReference>
<dbReference type="Pfam" id="PF03572">
    <property type="entry name" value="Peptidase_S41"/>
    <property type="match status" value="1"/>
</dbReference>
<reference evidence="2 3" key="1">
    <citation type="submission" date="2020-08" db="EMBL/GenBank/DDBJ databases">
        <title>The isolate Caproiciproducens sp. 7D4C2 produces n-caproate at mildly acidic conditions from hexoses: genome and rBOX comparison with related strains and chain-elongating bacteria.</title>
        <authorList>
            <person name="Esquivel-Elizondo S."/>
            <person name="Bagci C."/>
            <person name="Temovska M."/>
            <person name="Jeon B.S."/>
            <person name="Bessarab I."/>
            <person name="Williams R.B.H."/>
            <person name="Huson D.H."/>
            <person name="Angenent L.T."/>
        </authorList>
    </citation>
    <scope>NUCLEOTIDE SEQUENCE [LARGE SCALE GENOMIC DNA]</scope>
    <source>
        <strain evidence="2 3">7D4C2</strain>
    </source>
</reference>
<evidence type="ECO:0000313" key="3">
    <source>
        <dbReference type="Proteomes" id="UP000515909"/>
    </source>
</evidence>
<accession>A0A7G8TG73</accession>
<dbReference type="Proteomes" id="UP000515909">
    <property type="component" value="Chromosome"/>
</dbReference>
<evidence type="ECO:0000313" key="2">
    <source>
        <dbReference type="EMBL" id="QNK42614.1"/>
    </source>
</evidence>
<dbReference type="Gene3D" id="3.90.226.10">
    <property type="entry name" value="2-enoyl-CoA Hydratase, Chain A, domain 1"/>
    <property type="match status" value="1"/>
</dbReference>
<dbReference type="AlphaFoldDB" id="A0A7G8TG73"/>
<organism evidence="2 3">
    <name type="scientific">Caproicibacter fermentans</name>
    <dbReference type="NCBI Taxonomy" id="2576756"/>
    <lineage>
        <taxon>Bacteria</taxon>
        <taxon>Bacillati</taxon>
        <taxon>Bacillota</taxon>
        <taxon>Clostridia</taxon>
        <taxon>Eubacteriales</taxon>
        <taxon>Acutalibacteraceae</taxon>
        <taxon>Caproicibacter</taxon>
    </lineage>
</organism>
<gene>
    <name evidence="2" type="ORF">HCR03_11650</name>
</gene>
<feature type="domain" description="Tail specific protease" evidence="1">
    <location>
        <begin position="6"/>
        <end position="76"/>
    </location>
</feature>
<name>A0A7G8TG73_9FIRM</name>
<proteinExistence type="predicted"/>
<dbReference type="KEGG" id="cfem:HCR03_11650"/>
<protein>
    <recommendedName>
        <fullName evidence="1">Tail specific protease domain-containing protein</fullName>
    </recommendedName>
</protein>
<dbReference type="SUPFAM" id="SSF52096">
    <property type="entry name" value="ClpP/crotonase"/>
    <property type="match status" value="1"/>
</dbReference>
<dbReference type="InterPro" id="IPR029045">
    <property type="entry name" value="ClpP/crotonase-like_dom_sf"/>
</dbReference>